<keyword evidence="2" id="KW-1185">Reference proteome</keyword>
<reference evidence="1" key="1">
    <citation type="journal article" date="2020" name="Stud. Mycol.">
        <title>101 Dothideomycetes genomes: a test case for predicting lifestyles and emergence of pathogens.</title>
        <authorList>
            <person name="Haridas S."/>
            <person name="Albert R."/>
            <person name="Binder M."/>
            <person name="Bloem J."/>
            <person name="Labutti K."/>
            <person name="Salamov A."/>
            <person name="Andreopoulos B."/>
            <person name="Baker S."/>
            <person name="Barry K."/>
            <person name="Bills G."/>
            <person name="Bluhm B."/>
            <person name="Cannon C."/>
            <person name="Castanera R."/>
            <person name="Culley D."/>
            <person name="Daum C."/>
            <person name="Ezra D."/>
            <person name="Gonzalez J."/>
            <person name="Henrissat B."/>
            <person name="Kuo A."/>
            <person name="Liang C."/>
            <person name="Lipzen A."/>
            <person name="Lutzoni F."/>
            <person name="Magnuson J."/>
            <person name="Mondo S."/>
            <person name="Nolan M."/>
            <person name="Ohm R."/>
            <person name="Pangilinan J."/>
            <person name="Park H.-J."/>
            <person name="Ramirez L."/>
            <person name="Alfaro M."/>
            <person name="Sun H."/>
            <person name="Tritt A."/>
            <person name="Yoshinaga Y."/>
            <person name="Zwiers L.-H."/>
            <person name="Turgeon B."/>
            <person name="Goodwin S."/>
            <person name="Spatafora J."/>
            <person name="Crous P."/>
            <person name="Grigoriev I."/>
        </authorList>
    </citation>
    <scope>NUCLEOTIDE SEQUENCE</scope>
    <source>
        <strain evidence="1">CBS 109.77</strain>
    </source>
</reference>
<proteinExistence type="predicted"/>
<dbReference type="AlphaFoldDB" id="A0A6A6WPB3"/>
<dbReference type="EMBL" id="MU002660">
    <property type="protein sequence ID" value="KAF2785813.1"/>
    <property type="molecule type" value="Genomic_DNA"/>
</dbReference>
<accession>A0A6A6WPB3</accession>
<gene>
    <name evidence="1" type="ORF">K505DRAFT_161708</name>
</gene>
<sequence length="79" mass="8891">MLSRKRPIALRCFTAGLISTFYEASSAHANARRNLGVATSAQPRHDRDLPRLSLMRLKFVHTDNASIYVNDDLDFLACI</sequence>
<protein>
    <submittedName>
        <fullName evidence="1">Uncharacterized protein</fullName>
    </submittedName>
</protein>
<organism evidence="1 2">
    <name type="scientific">Melanomma pulvis-pyrius CBS 109.77</name>
    <dbReference type="NCBI Taxonomy" id="1314802"/>
    <lineage>
        <taxon>Eukaryota</taxon>
        <taxon>Fungi</taxon>
        <taxon>Dikarya</taxon>
        <taxon>Ascomycota</taxon>
        <taxon>Pezizomycotina</taxon>
        <taxon>Dothideomycetes</taxon>
        <taxon>Pleosporomycetidae</taxon>
        <taxon>Pleosporales</taxon>
        <taxon>Melanommataceae</taxon>
        <taxon>Melanomma</taxon>
    </lineage>
</organism>
<evidence type="ECO:0000313" key="2">
    <source>
        <dbReference type="Proteomes" id="UP000799757"/>
    </source>
</evidence>
<dbReference type="Proteomes" id="UP000799757">
    <property type="component" value="Unassembled WGS sequence"/>
</dbReference>
<name>A0A6A6WPB3_9PLEO</name>
<evidence type="ECO:0000313" key="1">
    <source>
        <dbReference type="EMBL" id="KAF2785813.1"/>
    </source>
</evidence>